<gene>
    <name evidence="5" type="ORF">IM532_07935</name>
</gene>
<organism evidence="5 6">
    <name type="scientific">Faecalibacter rhinopitheci</name>
    <dbReference type="NCBI Taxonomy" id="2779678"/>
    <lineage>
        <taxon>Bacteria</taxon>
        <taxon>Pseudomonadati</taxon>
        <taxon>Bacteroidota</taxon>
        <taxon>Flavobacteriia</taxon>
        <taxon>Flavobacteriales</taxon>
        <taxon>Weeksellaceae</taxon>
        <taxon>Faecalibacter</taxon>
    </lineage>
</organism>
<protein>
    <submittedName>
        <fullName evidence="5">SAM-dependent chlorinase/fluorinase</fullName>
    </submittedName>
</protein>
<evidence type="ECO:0000313" key="5">
    <source>
        <dbReference type="EMBL" id="MBF0597376.1"/>
    </source>
</evidence>
<keyword evidence="1" id="KW-0949">S-adenosyl-L-methionine</keyword>
<dbReference type="PIRSF" id="PIRSF006779">
    <property type="entry name" value="UCP006779"/>
    <property type="match status" value="1"/>
</dbReference>
<keyword evidence="6" id="KW-1185">Reference proteome</keyword>
<feature type="domain" description="S-adenosyl-l-methionine hydroxide adenosyltransferase C-terminal" evidence="4">
    <location>
        <begin position="170"/>
        <end position="275"/>
    </location>
</feature>
<dbReference type="Proteomes" id="UP000608754">
    <property type="component" value="Unassembled WGS sequence"/>
</dbReference>
<evidence type="ECO:0000256" key="2">
    <source>
        <dbReference type="ARBA" id="ARBA00024035"/>
    </source>
</evidence>
<evidence type="ECO:0000259" key="3">
    <source>
        <dbReference type="Pfam" id="PF01887"/>
    </source>
</evidence>
<feature type="domain" description="S-adenosyl-l-methionine hydroxide adenosyltransferase N-terminal" evidence="3">
    <location>
        <begin position="4"/>
        <end position="143"/>
    </location>
</feature>
<dbReference type="Pfam" id="PF20257">
    <property type="entry name" value="SAM_HAT_C"/>
    <property type="match status" value="1"/>
</dbReference>
<dbReference type="SUPFAM" id="SSF102522">
    <property type="entry name" value="Bacterial fluorinating enzyme, N-terminal domain"/>
    <property type="match status" value="1"/>
</dbReference>
<dbReference type="Pfam" id="PF01887">
    <property type="entry name" value="SAM_HAT_N"/>
    <property type="match status" value="1"/>
</dbReference>
<evidence type="ECO:0000313" key="6">
    <source>
        <dbReference type="Proteomes" id="UP000608754"/>
    </source>
</evidence>
<dbReference type="SUPFAM" id="SSF101852">
    <property type="entry name" value="Bacterial fluorinating enzyme, C-terminal domain"/>
    <property type="match status" value="1"/>
</dbReference>
<dbReference type="InterPro" id="IPR002747">
    <property type="entry name" value="SAM_OH_AdoTrfase"/>
</dbReference>
<dbReference type="EMBL" id="JADGIK010000005">
    <property type="protein sequence ID" value="MBF0597376.1"/>
    <property type="molecule type" value="Genomic_DNA"/>
</dbReference>
<comment type="caution">
    <text evidence="5">The sequence shown here is derived from an EMBL/GenBank/DDBJ whole genome shotgun (WGS) entry which is preliminary data.</text>
</comment>
<dbReference type="AlphaFoldDB" id="A0A8J7KDI9"/>
<reference evidence="5" key="1">
    <citation type="submission" date="2020-10" db="EMBL/GenBank/DDBJ databases">
        <authorList>
            <person name="Lu T."/>
            <person name="Wang Q."/>
            <person name="Han X."/>
        </authorList>
    </citation>
    <scope>NUCLEOTIDE SEQUENCE</scope>
    <source>
        <strain evidence="5">WQ 117</strain>
    </source>
</reference>
<dbReference type="RefSeq" id="WP_194182933.1">
    <property type="nucleotide sequence ID" value="NZ_JADGIK010000005.1"/>
</dbReference>
<evidence type="ECO:0000259" key="4">
    <source>
        <dbReference type="Pfam" id="PF20257"/>
    </source>
</evidence>
<dbReference type="Gene3D" id="2.40.30.90">
    <property type="entry name" value="Bacterial fluorinating enzyme like"/>
    <property type="match status" value="1"/>
</dbReference>
<dbReference type="PANTHER" id="PTHR35092">
    <property type="entry name" value="CHLORINASE MJ1651"/>
    <property type="match status" value="1"/>
</dbReference>
<name>A0A8J7KDI9_9FLAO</name>
<proteinExistence type="inferred from homology"/>
<sequence length="281" mass="31594">MAIITLTTDFGIKDYFVSSVKGAILKELPDVTIIDISHHVSPFDISEAAYIIRNSYDEFPKGSIHIIGVNSLSTPDQRPICARINGHYFICGDNGILSLICHNELPEEIYEITIHPEGIDSLFPVKNCFVPVACHLARGGLPSLLGPKRNEIKQLNELKPVYREDKVLIGYVIYIDHFGNVVTNITRKQFDEVAAGRKYNIILRQKDFSITDIKIIYDHYHDVIHDFSKEFQAMGRTLCVFNSAGFLEVTLYKSNPVVSSGANQLMGLKKGDTITVEFEDE</sequence>
<dbReference type="InterPro" id="IPR023228">
    <property type="entry name" value="SAM_OH_AdoTrfase_N_sf"/>
</dbReference>
<comment type="similarity">
    <text evidence="2">Belongs to the SAM hydrolase / SAM-dependent halogenase family.</text>
</comment>
<dbReference type="InterPro" id="IPR023227">
    <property type="entry name" value="SAM_OH_AdoTrfase_C_sf"/>
</dbReference>
<dbReference type="PANTHER" id="PTHR35092:SF1">
    <property type="entry name" value="CHLORINASE MJ1651"/>
    <property type="match status" value="1"/>
</dbReference>
<dbReference type="Gene3D" id="3.40.50.10790">
    <property type="entry name" value="S-adenosyl-l-methionine hydroxide adenosyltransferase, N-terminal"/>
    <property type="match status" value="1"/>
</dbReference>
<evidence type="ECO:0000256" key="1">
    <source>
        <dbReference type="ARBA" id="ARBA00022691"/>
    </source>
</evidence>
<accession>A0A8J7KDI9</accession>
<dbReference type="InterPro" id="IPR046470">
    <property type="entry name" value="SAM_HAT_C"/>
</dbReference>
<dbReference type="InterPro" id="IPR046469">
    <property type="entry name" value="SAM_HAT_N"/>
</dbReference>